<proteinExistence type="predicted"/>
<dbReference type="RefSeq" id="WP_304415191.1">
    <property type="nucleotide sequence ID" value="NZ_OY569118.1"/>
</dbReference>
<sequence>MKKMITTVTVAAMVAGVGAGLAYKELNSASNHSVALAKTFSSIDDIVKDAKVIIKGKVPKEYRKEVVGEIVFHVYDVQVIKLYNNLTDQEIKEGETVEMSPPGYN</sequence>
<dbReference type="AlphaFoldDB" id="A0AA48M5K4"/>
<organism evidence="1 2">
    <name type="scientific">Brevibacillus aydinogluensis</name>
    <dbReference type="NCBI Taxonomy" id="927786"/>
    <lineage>
        <taxon>Bacteria</taxon>
        <taxon>Bacillati</taxon>
        <taxon>Bacillota</taxon>
        <taxon>Bacilli</taxon>
        <taxon>Bacillales</taxon>
        <taxon>Paenibacillaceae</taxon>
        <taxon>Brevibacillus</taxon>
    </lineage>
</organism>
<keyword evidence="2" id="KW-1185">Reference proteome</keyword>
<accession>A0AA48M5K4</accession>
<evidence type="ECO:0000313" key="1">
    <source>
        <dbReference type="EMBL" id="CAJ1001688.1"/>
    </source>
</evidence>
<reference evidence="1" key="1">
    <citation type="submission" date="2023-07" db="EMBL/GenBank/DDBJ databases">
        <authorList>
            <person name="Ivanov I."/>
            <person name="Teneva D."/>
            <person name="Stoikov I."/>
        </authorList>
    </citation>
    <scope>NUCLEOTIDE SEQUENCE</scope>
    <source>
        <strain evidence="1">4475</strain>
    </source>
</reference>
<evidence type="ECO:0000313" key="2">
    <source>
        <dbReference type="Proteomes" id="UP001189619"/>
    </source>
</evidence>
<name>A0AA48M5K4_9BACL</name>
<dbReference type="EMBL" id="OY569118">
    <property type="protein sequence ID" value="CAJ1001688.1"/>
    <property type="molecule type" value="Genomic_DNA"/>
</dbReference>
<protein>
    <submittedName>
        <fullName evidence="1">Uncharacterized protein</fullName>
    </submittedName>
</protein>
<gene>
    <name evidence="1" type="ORF">BSPP4475_05015</name>
</gene>
<dbReference type="Proteomes" id="UP001189619">
    <property type="component" value="Chromosome"/>
</dbReference>
<dbReference type="KEGG" id="bayd:BSPP4475_05015"/>